<feature type="domain" description="Nephrocystin 3-like N-terminal" evidence="3">
    <location>
        <begin position="638"/>
        <end position="780"/>
    </location>
</feature>
<accession>Q2GUG9</accession>
<dbReference type="Pfam" id="PF24883">
    <property type="entry name" value="NPHP3_N"/>
    <property type="match status" value="1"/>
</dbReference>
<dbReference type="Proteomes" id="UP000001056">
    <property type="component" value="Unassembled WGS sequence"/>
</dbReference>
<dbReference type="PROSITE" id="PS50297">
    <property type="entry name" value="ANK_REP_REGION"/>
    <property type="match status" value="1"/>
</dbReference>
<dbReference type="InterPro" id="IPR002110">
    <property type="entry name" value="Ankyrin_rpt"/>
</dbReference>
<feature type="repeat" description="ANK" evidence="2">
    <location>
        <begin position="1193"/>
        <end position="1225"/>
    </location>
</feature>
<dbReference type="InParanoid" id="Q2GUG9"/>
<dbReference type="eggNOG" id="ENOG502SF7G">
    <property type="taxonomic scope" value="Eukaryota"/>
</dbReference>
<keyword evidence="2" id="KW-0040">ANK repeat</keyword>
<evidence type="ECO:0000256" key="1">
    <source>
        <dbReference type="ARBA" id="ARBA00022737"/>
    </source>
</evidence>
<evidence type="ECO:0000313" key="5">
    <source>
        <dbReference type="Proteomes" id="UP000001056"/>
    </source>
</evidence>
<dbReference type="Pfam" id="PF00023">
    <property type="entry name" value="Ank"/>
    <property type="match status" value="1"/>
</dbReference>
<dbReference type="InterPro" id="IPR027417">
    <property type="entry name" value="P-loop_NTPase"/>
</dbReference>
<dbReference type="Gene3D" id="1.25.40.20">
    <property type="entry name" value="Ankyrin repeat-containing domain"/>
    <property type="match status" value="1"/>
</dbReference>
<dbReference type="OrthoDB" id="194358at2759"/>
<dbReference type="Gene3D" id="3.40.50.300">
    <property type="entry name" value="P-loop containing nucleotide triphosphate hydrolases"/>
    <property type="match status" value="1"/>
</dbReference>
<name>Q2GUG9_CHAGB</name>
<evidence type="ECO:0000259" key="3">
    <source>
        <dbReference type="Pfam" id="PF24883"/>
    </source>
</evidence>
<gene>
    <name evidence="4" type="ORF">CHGG_08385</name>
</gene>
<dbReference type="GeneID" id="4394703"/>
<dbReference type="SUPFAM" id="SSF48403">
    <property type="entry name" value="Ankyrin repeat"/>
    <property type="match status" value="1"/>
</dbReference>
<dbReference type="VEuPathDB" id="FungiDB:CHGG_08385"/>
<organism evidence="4 5">
    <name type="scientific">Chaetomium globosum (strain ATCC 6205 / CBS 148.51 / DSM 1962 / NBRC 6347 / NRRL 1970)</name>
    <name type="common">Soil fungus</name>
    <dbReference type="NCBI Taxonomy" id="306901"/>
    <lineage>
        <taxon>Eukaryota</taxon>
        <taxon>Fungi</taxon>
        <taxon>Dikarya</taxon>
        <taxon>Ascomycota</taxon>
        <taxon>Pezizomycotina</taxon>
        <taxon>Sordariomycetes</taxon>
        <taxon>Sordariomycetidae</taxon>
        <taxon>Sordariales</taxon>
        <taxon>Chaetomiaceae</taxon>
        <taxon>Chaetomium</taxon>
    </lineage>
</organism>
<dbReference type="PROSITE" id="PS50088">
    <property type="entry name" value="ANK_REPEAT"/>
    <property type="match status" value="1"/>
</dbReference>
<keyword evidence="5" id="KW-1185">Reference proteome</keyword>
<reference evidence="5" key="1">
    <citation type="journal article" date="2015" name="Genome Announc.">
        <title>Draft genome sequence of the cellulolytic fungus Chaetomium globosum.</title>
        <authorList>
            <person name="Cuomo C.A."/>
            <person name="Untereiner W.A."/>
            <person name="Ma L.-J."/>
            <person name="Grabherr M."/>
            <person name="Birren B.W."/>
        </authorList>
    </citation>
    <scope>NUCLEOTIDE SEQUENCE [LARGE SCALE GENOMIC DNA]</scope>
    <source>
        <strain evidence="5">ATCC 6205 / CBS 148.51 / DSM 1962 / NBRC 6347 / NRRL 1970</strain>
    </source>
</reference>
<dbReference type="InterPro" id="IPR056884">
    <property type="entry name" value="NPHP3-like_N"/>
</dbReference>
<evidence type="ECO:0000313" key="4">
    <source>
        <dbReference type="EMBL" id="EAQ84371.1"/>
    </source>
</evidence>
<sequence length="1296" mass="145165">MSVVLDVTFQTHQDPPVHRVLKLYDRRFDSDQLIERKERNEAETLPVRASEFLDEPNQTEDLAKYEAALWQDCIEYFECETKAYQQLSDLQGTLVPRLYAHLVADAAYEINKRGVLMEDCAPRNVVVDSQSQTPRIVDLAQCNFRDEMVREWYESGWDEDEDWDPDVEYWEQVSGLGRDHCWDKAEKKGSSCSRTGSPWRLRGRGHRPNYILKFRLIPEHIPAHGALAVIPRRRVLLCSAPGPADGVWLDHDWIHLFQFAVQDPAYVWPVDVVAYAREMTAVDGNGGQTPASDPRGYLLQVVETVAGQVLGHQSWLWEPAPPSCRAEVAQYFLCLSRTGHPVGEDVDGFRGWNESKAAYHSQQPTELQRDRPKWYAARAIDGNPKGLSGGRVNVWDIDQMDLRLGACMARVSPAIIQPRTRAASGPPASELPAPSATRRGPWLCIGKWNGLEAGAAPRIEPCPRVSWKKRTGVGAKGGISPSWLKPGEQIRSWPETALPIRPHSAMAEGARRFAASIVAIYISWAEPCSASLSKTFIDANEPGKPGPLKAVHAEMSAMTALLNELHNHHDISDPRSSVAIERATDLPIKTCHDSVQMLEAELSKLSISPAHANTAPSKRQRLKQSVKWATGGETRVSDWVFRTTEWSDFLDGHRRSLWIHGIPGAGKTILCSNIAQRLRSLQNRRTGWVYYYCYFGRNQDETEPLLRWIIIQLCLQARNVPKKLSTAYRSGHQLGIVELVPILEAGLEAFDTAFITIDALDESMPYTNLLACLKLIMTEPRFNKVPTLDDESAISRYRAKASNHTRFRWAVCQVDILGRLKSPSHVRKALAELPETLDETYERIILAIPREYRDFARTALAMLAAQSELGDRIMTAEVLLAMVLRSMEVGADHFYDIYDIREFCGCLVTFVPGSSKTYQPDRERDYYSARSEDVTNVVMAHYTVKEFLYAERTAQKTEAHISSFALQEKAVIRQWANLVMEVAVSAQPSDRLISDNSMEDYCVATGRNVLQVWEDAIIYNSKVVDHCLDFLNPAASHHSRRSKDSILQLEWRSPPANPRLAALVECCIQRLWLLAPAALEDLNTQEIIETTFTIGIEKGRAIQKRSHPTRPKMIGISAPLLFANAALAKDLYQPFSSRSDDNARQEVANLLSTIVGWESLLLAATVEHNHACPAGSHLEWVILQGPELDAAPCRLTPLQAAVQLRDYEAVKLLLNSGADANAVGAAHGYSLAGSGLDESLAYDSPLRILKTARCAFRTEVAQRVGRESRRGDTTKGKLEGLLRDAGAREFTSREVD</sequence>
<keyword evidence="1" id="KW-0677">Repeat</keyword>
<dbReference type="PANTHER" id="PTHR10039">
    <property type="entry name" value="AMELOGENIN"/>
    <property type="match status" value="1"/>
</dbReference>
<protein>
    <recommendedName>
        <fullName evidence="3">Nephrocystin 3-like N-terminal domain-containing protein</fullName>
    </recommendedName>
</protein>
<dbReference type="PANTHER" id="PTHR10039:SF16">
    <property type="entry name" value="GPI INOSITOL-DEACYLASE"/>
    <property type="match status" value="1"/>
</dbReference>
<dbReference type="RefSeq" id="XP_001226312.1">
    <property type="nucleotide sequence ID" value="XM_001226311.1"/>
</dbReference>
<evidence type="ECO:0000256" key="2">
    <source>
        <dbReference type="PROSITE-ProRule" id="PRU00023"/>
    </source>
</evidence>
<dbReference type="HOGENOM" id="CLU_261829_0_0_1"/>
<dbReference type="EMBL" id="CH408034">
    <property type="protein sequence ID" value="EAQ84371.1"/>
    <property type="molecule type" value="Genomic_DNA"/>
</dbReference>
<dbReference type="InterPro" id="IPR036770">
    <property type="entry name" value="Ankyrin_rpt-contain_sf"/>
</dbReference>
<proteinExistence type="predicted"/>
<dbReference type="SUPFAM" id="SSF52540">
    <property type="entry name" value="P-loop containing nucleoside triphosphate hydrolases"/>
    <property type="match status" value="1"/>
</dbReference>